<sequence length="160" mass="18937">MKEFESIEEFYNQIRVNGETLEDQQIVEKILRSLTRRFEYVVSLSLKRLLGTLQSRNLRLKQLDSPQVDQDFQTHASSGTNSNDKGKWQGKGRGRGYNKDHPQDNSGERKSKGRGRGRPLSQTMCYHCQRYGHTIKFYRRKQAEENRDSRFMHERELKEP</sequence>
<evidence type="ECO:0000313" key="2">
    <source>
        <dbReference type="EMBL" id="KAJ9556679.1"/>
    </source>
</evidence>
<keyword evidence="3" id="KW-1185">Reference proteome</keyword>
<feature type="region of interest" description="Disordered" evidence="1">
    <location>
        <begin position="61"/>
        <end position="121"/>
    </location>
</feature>
<evidence type="ECO:0000256" key="1">
    <source>
        <dbReference type="SAM" id="MobiDB-lite"/>
    </source>
</evidence>
<reference evidence="2" key="1">
    <citation type="submission" date="2023-03" db="EMBL/GenBank/DDBJ databases">
        <title>Chromosome-scale reference genome and RAD-based genetic map of yellow starthistle (Centaurea solstitialis) reveal putative structural variation and QTLs associated with invader traits.</title>
        <authorList>
            <person name="Reatini B."/>
            <person name="Cang F.A."/>
            <person name="Jiang Q."/>
            <person name="Mckibben M.T.W."/>
            <person name="Barker M.S."/>
            <person name="Rieseberg L.H."/>
            <person name="Dlugosch K.M."/>
        </authorList>
    </citation>
    <scope>NUCLEOTIDE SEQUENCE</scope>
    <source>
        <strain evidence="2">CAN-66</strain>
        <tissue evidence="2">Leaf</tissue>
    </source>
</reference>
<dbReference type="Proteomes" id="UP001172457">
    <property type="component" value="Chromosome 3"/>
</dbReference>
<name>A0AA38T958_9ASTR</name>
<dbReference type="EMBL" id="JARYMX010000003">
    <property type="protein sequence ID" value="KAJ9556679.1"/>
    <property type="molecule type" value="Genomic_DNA"/>
</dbReference>
<feature type="compositionally biased region" description="Polar residues" evidence="1">
    <location>
        <begin position="64"/>
        <end position="83"/>
    </location>
</feature>
<feature type="compositionally biased region" description="Basic and acidic residues" evidence="1">
    <location>
        <begin position="97"/>
        <end position="110"/>
    </location>
</feature>
<accession>A0AA38T958</accession>
<proteinExistence type="predicted"/>
<dbReference type="AlphaFoldDB" id="A0AA38T958"/>
<comment type="caution">
    <text evidence="2">The sequence shown here is derived from an EMBL/GenBank/DDBJ whole genome shotgun (WGS) entry which is preliminary data.</text>
</comment>
<gene>
    <name evidence="2" type="ORF">OSB04_011293</name>
</gene>
<protein>
    <submittedName>
        <fullName evidence="2">Uncharacterized protein</fullName>
    </submittedName>
</protein>
<evidence type="ECO:0000313" key="3">
    <source>
        <dbReference type="Proteomes" id="UP001172457"/>
    </source>
</evidence>
<organism evidence="2 3">
    <name type="scientific">Centaurea solstitialis</name>
    <name type="common">yellow star-thistle</name>
    <dbReference type="NCBI Taxonomy" id="347529"/>
    <lineage>
        <taxon>Eukaryota</taxon>
        <taxon>Viridiplantae</taxon>
        <taxon>Streptophyta</taxon>
        <taxon>Embryophyta</taxon>
        <taxon>Tracheophyta</taxon>
        <taxon>Spermatophyta</taxon>
        <taxon>Magnoliopsida</taxon>
        <taxon>eudicotyledons</taxon>
        <taxon>Gunneridae</taxon>
        <taxon>Pentapetalae</taxon>
        <taxon>asterids</taxon>
        <taxon>campanulids</taxon>
        <taxon>Asterales</taxon>
        <taxon>Asteraceae</taxon>
        <taxon>Carduoideae</taxon>
        <taxon>Cardueae</taxon>
        <taxon>Centaureinae</taxon>
        <taxon>Centaurea</taxon>
    </lineage>
</organism>